<feature type="active site" description="Proton acceptor" evidence="3 4">
    <location>
        <position position="119"/>
    </location>
</feature>
<comment type="similarity">
    <text evidence="3">Belongs to the sirtuin family. Class III subfamily.</text>
</comment>
<dbReference type="InterPro" id="IPR026590">
    <property type="entry name" value="Ssirtuin_cat_dom"/>
</dbReference>
<feature type="binding site" evidence="3">
    <location>
        <position position="67"/>
    </location>
    <ligand>
        <name>substrate</name>
    </ligand>
</feature>
<reference evidence="6 7" key="1">
    <citation type="submission" date="2023-10" db="EMBL/GenBank/DDBJ databases">
        <title>Noviherbaspirillum sp. CPCC 100848 genome assembly.</title>
        <authorList>
            <person name="Li X.Y."/>
            <person name="Fang X.M."/>
        </authorList>
    </citation>
    <scope>NUCLEOTIDE SEQUENCE [LARGE SCALE GENOMIC DNA]</scope>
    <source>
        <strain evidence="6 7">CPCC 100848</strain>
    </source>
</reference>
<sequence length="251" mass="27459">MLFDFVLLDKLRDARHIAIFSGAGMSAESGIPTFREAHTGLWAKYRPEDLATPDAFLRDPVTVWNWYAWRRELVQQAQPNPGHLAVARLEALVPKVTVITQNVDGLHQRAGSSDVIELHGSILETRCFDCGQPADIAAVAATDREVPPRCRHCGGMLRPGVVWFGESLPSDAWSRAAEVLDDADVFFCIGTSSLVEPAASLPRHARSCGRTVIQINPEATSHDEIAQYILRGKAGEVMPELLSAAWSNHGA</sequence>
<dbReference type="NCBIfam" id="NF001753">
    <property type="entry name" value="PRK00481.1-3"/>
    <property type="match status" value="1"/>
</dbReference>
<feature type="binding site" evidence="3">
    <location>
        <begin position="101"/>
        <end position="104"/>
    </location>
    <ligand>
        <name>NAD(+)</name>
        <dbReference type="ChEBI" id="CHEBI:57540"/>
    </ligand>
</feature>
<feature type="binding site" evidence="3">
    <location>
        <position position="234"/>
    </location>
    <ligand>
        <name>NAD(+)</name>
        <dbReference type="ChEBI" id="CHEBI:57540"/>
    </ligand>
</feature>
<dbReference type="InterPro" id="IPR029035">
    <property type="entry name" value="DHS-like_NAD/FAD-binding_dom"/>
</dbReference>
<dbReference type="SUPFAM" id="SSF52467">
    <property type="entry name" value="DHS-like NAD/FAD-binding domain"/>
    <property type="match status" value="1"/>
</dbReference>
<feature type="binding site" evidence="3 4">
    <location>
        <position position="127"/>
    </location>
    <ligand>
        <name>Zn(2+)</name>
        <dbReference type="ChEBI" id="CHEBI:29105"/>
    </ligand>
</feature>
<feature type="binding site" evidence="3">
    <location>
        <begin position="190"/>
        <end position="192"/>
    </location>
    <ligand>
        <name>NAD(+)</name>
        <dbReference type="ChEBI" id="CHEBI:57540"/>
    </ligand>
</feature>
<comment type="caution">
    <text evidence="3">Lacks conserved residue(s) required for the propagation of feature annotation.</text>
</comment>
<evidence type="ECO:0000256" key="4">
    <source>
        <dbReference type="PROSITE-ProRule" id="PRU00236"/>
    </source>
</evidence>
<keyword evidence="1" id="KW-0808">Transferase</keyword>
<dbReference type="PANTHER" id="PTHR11085:SF4">
    <property type="entry name" value="NAD-DEPENDENT PROTEIN DEACYLASE"/>
    <property type="match status" value="1"/>
</dbReference>
<dbReference type="Pfam" id="PF02146">
    <property type="entry name" value="SIR2"/>
    <property type="match status" value="1"/>
</dbReference>
<dbReference type="InterPro" id="IPR027546">
    <property type="entry name" value="Sirtuin_class_III"/>
</dbReference>
<comment type="domain">
    <text evidence="3">2 residues (Tyr-67 and Arg-70) present in a large hydrophobic pocket are probably involved in substrate specificity. They are important for desuccinylation activity, but dispensable for deacetylation activity.</text>
</comment>
<evidence type="ECO:0000256" key="1">
    <source>
        <dbReference type="ARBA" id="ARBA00022679"/>
    </source>
</evidence>
<dbReference type="PROSITE" id="PS50305">
    <property type="entry name" value="SIRTUIN"/>
    <property type="match status" value="1"/>
</dbReference>
<evidence type="ECO:0000256" key="2">
    <source>
        <dbReference type="ARBA" id="ARBA00023027"/>
    </source>
</evidence>
<evidence type="ECO:0000313" key="7">
    <source>
        <dbReference type="Proteomes" id="UP001352263"/>
    </source>
</evidence>
<name>A0ABU6J7G6_9BURK</name>
<keyword evidence="3" id="KW-0963">Cytoplasm</keyword>
<keyword evidence="7" id="KW-1185">Reference proteome</keyword>
<comment type="catalytic activity">
    <reaction evidence="3">
        <text>N(6)-succinyl-L-lysyl-[protein] + NAD(+) + H2O = 2''-O-succinyl-ADP-D-ribose + nicotinamide + L-lysyl-[protein]</text>
        <dbReference type="Rhea" id="RHEA:47668"/>
        <dbReference type="Rhea" id="RHEA-COMP:9752"/>
        <dbReference type="Rhea" id="RHEA-COMP:11877"/>
        <dbReference type="ChEBI" id="CHEBI:15377"/>
        <dbReference type="ChEBI" id="CHEBI:17154"/>
        <dbReference type="ChEBI" id="CHEBI:29969"/>
        <dbReference type="ChEBI" id="CHEBI:57540"/>
        <dbReference type="ChEBI" id="CHEBI:87830"/>
        <dbReference type="ChEBI" id="CHEBI:87832"/>
    </reaction>
</comment>
<comment type="caution">
    <text evidence="6">The sequence shown here is derived from an EMBL/GenBank/DDBJ whole genome shotgun (WGS) entry which is preliminary data.</text>
</comment>
<dbReference type="Gene3D" id="3.40.50.1220">
    <property type="entry name" value="TPP-binding domain"/>
    <property type="match status" value="1"/>
</dbReference>
<feature type="binding site" evidence="3">
    <location>
        <begin position="216"/>
        <end position="218"/>
    </location>
    <ligand>
        <name>NAD(+)</name>
        <dbReference type="ChEBI" id="CHEBI:57540"/>
    </ligand>
</feature>
<comment type="subcellular location">
    <subcellularLocation>
        <location evidence="3">Cytoplasm</location>
    </subcellularLocation>
</comment>
<dbReference type="InterPro" id="IPR050134">
    <property type="entry name" value="NAD-dep_sirtuin_deacylases"/>
</dbReference>
<proteinExistence type="inferred from homology"/>
<organism evidence="6 7">
    <name type="scientific">Noviherbaspirillum album</name>
    <dbReference type="NCBI Taxonomy" id="3080276"/>
    <lineage>
        <taxon>Bacteria</taxon>
        <taxon>Pseudomonadati</taxon>
        <taxon>Pseudomonadota</taxon>
        <taxon>Betaproteobacteria</taxon>
        <taxon>Burkholderiales</taxon>
        <taxon>Oxalobacteraceae</taxon>
        <taxon>Noviherbaspirillum</taxon>
    </lineage>
</organism>
<dbReference type="InterPro" id="IPR026591">
    <property type="entry name" value="Sirtuin_cat_small_dom_sf"/>
</dbReference>
<dbReference type="EC" id="2.3.1.286" evidence="3"/>
<keyword evidence="3 4" id="KW-0862">Zinc</keyword>
<dbReference type="InterPro" id="IPR003000">
    <property type="entry name" value="Sirtuin"/>
</dbReference>
<dbReference type="Gene3D" id="3.30.1600.10">
    <property type="entry name" value="SIR2/SIRT2 'Small Domain"/>
    <property type="match status" value="1"/>
</dbReference>
<gene>
    <name evidence="3" type="primary">cobB</name>
    <name evidence="6" type="ORF">RY831_08290</name>
</gene>
<feature type="binding site" evidence="3 4">
    <location>
        <position position="130"/>
    </location>
    <ligand>
        <name>Zn(2+)</name>
        <dbReference type="ChEBI" id="CHEBI:29105"/>
    </ligand>
</feature>
<feature type="binding site" evidence="3">
    <location>
        <position position="70"/>
    </location>
    <ligand>
        <name>substrate</name>
    </ligand>
</feature>
<comment type="cofactor">
    <cofactor evidence="3">
        <name>Zn(2+)</name>
        <dbReference type="ChEBI" id="CHEBI:29105"/>
    </cofactor>
    <text evidence="3">Binds 1 zinc ion per subunit.</text>
</comment>
<dbReference type="PANTHER" id="PTHR11085">
    <property type="entry name" value="NAD-DEPENDENT PROTEIN DEACYLASE SIRTUIN-5, MITOCHONDRIAL-RELATED"/>
    <property type="match status" value="1"/>
</dbReference>
<protein>
    <recommendedName>
        <fullName evidence="3">NAD-dependent protein deacylase</fullName>
        <ecNumber evidence="3">2.3.1.286</ecNumber>
    </recommendedName>
    <alternativeName>
        <fullName evidence="3">Regulatory protein SIR2 homolog</fullName>
    </alternativeName>
</protein>
<dbReference type="RefSeq" id="WP_326505862.1">
    <property type="nucleotide sequence ID" value="NZ_JAWIIV010000005.1"/>
</dbReference>
<evidence type="ECO:0000256" key="3">
    <source>
        <dbReference type="HAMAP-Rule" id="MF_01121"/>
    </source>
</evidence>
<accession>A0ABU6J7G6</accession>
<comment type="catalytic activity">
    <reaction evidence="3">
        <text>N(6)-acetyl-L-lysyl-[protein] + NAD(+) + H2O = 2''-O-acetyl-ADP-D-ribose + nicotinamide + L-lysyl-[protein]</text>
        <dbReference type="Rhea" id="RHEA:43636"/>
        <dbReference type="Rhea" id="RHEA-COMP:9752"/>
        <dbReference type="Rhea" id="RHEA-COMP:10731"/>
        <dbReference type="ChEBI" id="CHEBI:15377"/>
        <dbReference type="ChEBI" id="CHEBI:17154"/>
        <dbReference type="ChEBI" id="CHEBI:29969"/>
        <dbReference type="ChEBI" id="CHEBI:57540"/>
        <dbReference type="ChEBI" id="CHEBI:61930"/>
        <dbReference type="ChEBI" id="CHEBI:83767"/>
        <dbReference type="EC" id="2.3.1.286"/>
    </reaction>
</comment>
<evidence type="ECO:0000259" key="5">
    <source>
        <dbReference type="PROSITE" id="PS50305"/>
    </source>
</evidence>
<keyword evidence="2 3" id="KW-0520">NAD</keyword>
<dbReference type="EMBL" id="JAWIIV010000005">
    <property type="protein sequence ID" value="MEC4719144.1"/>
    <property type="molecule type" value="Genomic_DNA"/>
</dbReference>
<keyword evidence="3 4" id="KW-0479">Metal-binding</keyword>
<feature type="binding site" evidence="3 4">
    <location>
        <position position="153"/>
    </location>
    <ligand>
        <name>Zn(2+)</name>
        <dbReference type="ChEBI" id="CHEBI:29105"/>
    </ligand>
</feature>
<feature type="binding site" evidence="3 4">
    <location>
        <position position="150"/>
    </location>
    <ligand>
        <name>Zn(2+)</name>
        <dbReference type="ChEBI" id="CHEBI:29105"/>
    </ligand>
</feature>
<comment type="function">
    <text evidence="3">NAD-dependent lysine deacetylase and desuccinylase that specifically removes acetyl and succinyl groups on target proteins. Modulates the activities of several proteins which are inactive in their acylated form.</text>
</comment>
<dbReference type="CDD" id="cd01412">
    <property type="entry name" value="SIRT5_Af1_CobB"/>
    <property type="match status" value="1"/>
</dbReference>
<evidence type="ECO:0000313" key="6">
    <source>
        <dbReference type="EMBL" id="MEC4719144.1"/>
    </source>
</evidence>
<feature type="domain" description="Deacetylase sirtuin-type" evidence="5">
    <location>
        <begin position="1"/>
        <end position="251"/>
    </location>
</feature>
<dbReference type="Proteomes" id="UP001352263">
    <property type="component" value="Unassembled WGS sequence"/>
</dbReference>
<dbReference type="HAMAP" id="MF_01121">
    <property type="entry name" value="Sirtuin_ClassIII"/>
    <property type="match status" value="1"/>
</dbReference>